<dbReference type="KEGG" id="boa:Bovatus_01374"/>
<sequence>MKIVLFTPGLGNQMFQYLFYLYLRDNYPNQNIYGYYNRNILNKHNGLEVDKVFDIQLPPHTVISDASAFFIRALGGLGLKYFIGKDQLSPWKVYFDGYWQNKEYFQNNVDKMRFREGFLNKKNDDILSLIRNTNSVSVHVRRGDYCDSCRKDLFLQSCTPQYYESAISVMKEKFQKPVFFVFSDDIPWVKVNLNIPNAYYIDWNKKENSYLDMYLMSLCTASIIANSTFSFWGAMLGNKKELVIKPKKWIGDEIPEIFPPSWLSL</sequence>
<reference evidence="1 2" key="1">
    <citation type="submission" date="2018-08" db="EMBL/GenBank/DDBJ databases">
        <title>A genome reference for cultivated species of the human gut microbiota.</title>
        <authorList>
            <person name="Zou Y."/>
            <person name="Xue W."/>
            <person name="Luo G."/>
        </authorList>
    </citation>
    <scope>NUCLEOTIDE SEQUENCE [LARGE SCALE GENOMIC DNA]</scope>
    <source>
        <strain evidence="1 2">AM17-48</strain>
    </source>
</reference>
<evidence type="ECO:0000313" key="1">
    <source>
        <dbReference type="EMBL" id="RHH41966.1"/>
    </source>
</evidence>
<protein>
    <submittedName>
        <fullName evidence="1">Alpha-1,2-fucosyltransferase</fullName>
    </submittedName>
</protein>
<keyword evidence="1" id="KW-0808">Transferase</keyword>
<organism evidence="1 2">
    <name type="scientific">Bacteroides ovatus</name>
    <dbReference type="NCBI Taxonomy" id="28116"/>
    <lineage>
        <taxon>Bacteria</taxon>
        <taxon>Pseudomonadati</taxon>
        <taxon>Bacteroidota</taxon>
        <taxon>Bacteroidia</taxon>
        <taxon>Bacteroidales</taxon>
        <taxon>Bacteroidaceae</taxon>
        <taxon>Bacteroides</taxon>
    </lineage>
</organism>
<proteinExistence type="predicted"/>
<evidence type="ECO:0000313" key="2">
    <source>
        <dbReference type="Proteomes" id="UP000283329"/>
    </source>
</evidence>
<dbReference type="GO" id="GO:0005975">
    <property type="term" value="P:carbohydrate metabolic process"/>
    <property type="evidence" value="ECO:0007669"/>
    <property type="project" value="InterPro"/>
</dbReference>
<dbReference type="AlphaFoldDB" id="A0A414WUJ4"/>
<dbReference type="PANTHER" id="PTHR11927:SF9">
    <property type="entry name" value="L-FUCOSYLTRANSFERASE"/>
    <property type="match status" value="1"/>
</dbReference>
<dbReference type="Gene3D" id="3.40.50.11350">
    <property type="match status" value="1"/>
</dbReference>
<gene>
    <name evidence="1" type="ORF">DW206_19795</name>
</gene>
<dbReference type="RefSeq" id="WP_004296622.1">
    <property type="nucleotide sequence ID" value="NZ_CAKJZM010000002.1"/>
</dbReference>
<dbReference type="GO" id="GO:0008107">
    <property type="term" value="F:galactoside 2-alpha-L-fucosyltransferase activity"/>
    <property type="evidence" value="ECO:0007669"/>
    <property type="project" value="InterPro"/>
</dbReference>
<dbReference type="InterPro" id="IPR002516">
    <property type="entry name" value="Glyco_trans_11"/>
</dbReference>
<dbReference type="PANTHER" id="PTHR11927">
    <property type="entry name" value="GALACTOSIDE 2-L-FUCOSYLTRANSFERASE"/>
    <property type="match status" value="1"/>
</dbReference>
<dbReference type="Pfam" id="PF01531">
    <property type="entry name" value="Glyco_transf_11"/>
    <property type="match status" value="1"/>
</dbReference>
<dbReference type="GeneID" id="29452177"/>
<dbReference type="CDD" id="cd11301">
    <property type="entry name" value="Fut1_Fut2_like"/>
    <property type="match status" value="1"/>
</dbReference>
<keyword evidence="1" id="KW-0328">Glycosyltransferase</keyword>
<dbReference type="EMBL" id="QRJR01000025">
    <property type="protein sequence ID" value="RHH41966.1"/>
    <property type="molecule type" value="Genomic_DNA"/>
</dbReference>
<accession>A0A414WUJ4</accession>
<name>A0A414WUJ4_BACOV</name>
<dbReference type="GO" id="GO:0016020">
    <property type="term" value="C:membrane"/>
    <property type="evidence" value="ECO:0007669"/>
    <property type="project" value="InterPro"/>
</dbReference>
<comment type="caution">
    <text evidence="1">The sequence shown here is derived from an EMBL/GenBank/DDBJ whole genome shotgun (WGS) entry which is preliminary data.</text>
</comment>
<dbReference type="Proteomes" id="UP000283329">
    <property type="component" value="Unassembled WGS sequence"/>
</dbReference>